<evidence type="ECO:0000256" key="2">
    <source>
        <dbReference type="ARBA" id="ARBA00022643"/>
    </source>
</evidence>
<dbReference type="GO" id="GO:0016491">
    <property type="term" value="F:oxidoreductase activity"/>
    <property type="evidence" value="ECO:0007669"/>
    <property type="project" value="InterPro"/>
</dbReference>
<dbReference type="InterPro" id="IPR029039">
    <property type="entry name" value="Flavoprotein-like_sf"/>
</dbReference>
<feature type="domain" description="NADPH-dependent FMN reductase-like" evidence="3">
    <location>
        <begin position="3"/>
        <end position="151"/>
    </location>
</feature>
<accession>A0A938WU15</accession>
<reference evidence="4" key="2">
    <citation type="journal article" date="2021" name="Sci. Rep.">
        <title>The distribution of antibiotic resistance genes in chicken gut microbiota commensals.</title>
        <authorList>
            <person name="Juricova H."/>
            <person name="Matiasovicova J."/>
            <person name="Kubasova T."/>
            <person name="Cejkova D."/>
            <person name="Rychlik I."/>
        </authorList>
    </citation>
    <scope>NUCLEOTIDE SEQUENCE</scope>
    <source>
        <strain evidence="4">An824</strain>
    </source>
</reference>
<dbReference type="InterPro" id="IPR051796">
    <property type="entry name" value="ISF_SsuE-like"/>
</dbReference>
<comment type="caution">
    <text evidence="4">The sequence shown here is derived from an EMBL/GenBank/DDBJ whole genome shotgun (WGS) entry which is preliminary data.</text>
</comment>
<dbReference type="SUPFAM" id="SSF52218">
    <property type="entry name" value="Flavoproteins"/>
    <property type="match status" value="1"/>
</dbReference>
<evidence type="ECO:0000313" key="4">
    <source>
        <dbReference type="EMBL" id="MBM6674047.1"/>
    </source>
</evidence>
<dbReference type="Pfam" id="PF03358">
    <property type="entry name" value="FMN_red"/>
    <property type="match status" value="1"/>
</dbReference>
<keyword evidence="5" id="KW-1185">Reference proteome</keyword>
<name>A0A938WU15_9BACT</name>
<dbReference type="RefSeq" id="WP_205105081.1">
    <property type="nucleotide sequence ID" value="NZ_JACJJG010000050.1"/>
</dbReference>
<evidence type="ECO:0000313" key="5">
    <source>
        <dbReference type="Proteomes" id="UP000706891"/>
    </source>
</evidence>
<dbReference type="InterPro" id="IPR005025">
    <property type="entry name" value="FMN_Rdtase-like_dom"/>
</dbReference>
<dbReference type="PANTHER" id="PTHR43278:SF4">
    <property type="entry name" value="NAD(P)H-DEPENDENT FMN-CONTAINING OXIDOREDUCTASE YWQN-RELATED"/>
    <property type="match status" value="1"/>
</dbReference>
<reference evidence="4" key="1">
    <citation type="submission" date="2020-08" db="EMBL/GenBank/DDBJ databases">
        <authorList>
            <person name="Cejkova D."/>
            <person name="Kubasova T."/>
            <person name="Jahodarova E."/>
            <person name="Rychlik I."/>
        </authorList>
    </citation>
    <scope>NUCLEOTIDE SEQUENCE</scope>
    <source>
        <strain evidence="4">An824</strain>
    </source>
</reference>
<dbReference type="PANTHER" id="PTHR43278">
    <property type="entry name" value="NAD(P)H-DEPENDENT FMN-CONTAINING OXIDOREDUCTASE YWQN-RELATED"/>
    <property type="match status" value="1"/>
</dbReference>
<keyword evidence="1" id="KW-0285">Flavoprotein</keyword>
<evidence type="ECO:0000256" key="1">
    <source>
        <dbReference type="ARBA" id="ARBA00022630"/>
    </source>
</evidence>
<gene>
    <name evidence="4" type="ORF">H6A34_09185</name>
</gene>
<evidence type="ECO:0000259" key="3">
    <source>
        <dbReference type="Pfam" id="PF03358"/>
    </source>
</evidence>
<protein>
    <submittedName>
        <fullName evidence="4">Flavodoxin family protein</fullName>
    </submittedName>
</protein>
<organism evidence="4 5">
    <name type="scientific">Marseilla massiliensis</name>
    <dbReference type="NCBI Taxonomy" id="1841864"/>
    <lineage>
        <taxon>Bacteria</taxon>
        <taxon>Pseudomonadati</taxon>
        <taxon>Bacteroidota</taxon>
        <taxon>Bacteroidia</taxon>
        <taxon>Bacteroidales</taxon>
        <taxon>Prevotellaceae</taxon>
        <taxon>Marseilla</taxon>
    </lineage>
</organism>
<proteinExistence type="predicted"/>
<dbReference type="AlphaFoldDB" id="A0A938WU15"/>
<sequence length="208" mass="22784">MSKVLLVNGSPKQYGCTNAALDVVAAELAKCGIETEMFWCGNKPIMGCIGCGRCSGTKRCWYDKDTVNAFLEKAERADGFIFGTPIHFAGPSGFIKPFMDRAFCSKAAMYANKPAATVVSCRRGGATAGFDDINKYYGISNMPTVPSTYWNQVHGNKPEEVLQDEEGMQTMRRLGQNMAWLLKCIEAGKKAGVALPKVEPTIRTNFIR</sequence>
<dbReference type="EMBL" id="JACJJG010000050">
    <property type="protein sequence ID" value="MBM6674047.1"/>
    <property type="molecule type" value="Genomic_DNA"/>
</dbReference>
<keyword evidence="2" id="KW-0288">FMN</keyword>
<dbReference type="Proteomes" id="UP000706891">
    <property type="component" value="Unassembled WGS sequence"/>
</dbReference>
<dbReference type="Gene3D" id="3.40.50.360">
    <property type="match status" value="1"/>
</dbReference>